<feature type="repeat" description="ANK" evidence="3">
    <location>
        <begin position="320"/>
        <end position="352"/>
    </location>
</feature>
<feature type="repeat" description="ANK" evidence="3">
    <location>
        <begin position="511"/>
        <end position="550"/>
    </location>
</feature>
<dbReference type="InterPro" id="IPR002110">
    <property type="entry name" value="Ankyrin_rpt"/>
</dbReference>
<name>A0A6A6DM79_9PEZI</name>
<evidence type="ECO:0000313" key="5">
    <source>
        <dbReference type="EMBL" id="KAF2179508.1"/>
    </source>
</evidence>
<evidence type="ECO:0000256" key="2">
    <source>
        <dbReference type="ARBA" id="ARBA00023043"/>
    </source>
</evidence>
<reference evidence="5" key="1">
    <citation type="journal article" date="2020" name="Stud. Mycol.">
        <title>101 Dothideomycetes genomes: a test case for predicting lifestyles and emergence of pathogens.</title>
        <authorList>
            <person name="Haridas S."/>
            <person name="Albert R."/>
            <person name="Binder M."/>
            <person name="Bloem J."/>
            <person name="Labutti K."/>
            <person name="Salamov A."/>
            <person name="Andreopoulos B."/>
            <person name="Baker S."/>
            <person name="Barry K."/>
            <person name="Bills G."/>
            <person name="Bluhm B."/>
            <person name="Cannon C."/>
            <person name="Castanera R."/>
            <person name="Culley D."/>
            <person name="Daum C."/>
            <person name="Ezra D."/>
            <person name="Gonzalez J."/>
            <person name="Henrissat B."/>
            <person name="Kuo A."/>
            <person name="Liang C."/>
            <person name="Lipzen A."/>
            <person name="Lutzoni F."/>
            <person name="Magnuson J."/>
            <person name="Mondo S."/>
            <person name="Nolan M."/>
            <person name="Ohm R."/>
            <person name="Pangilinan J."/>
            <person name="Park H.-J."/>
            <person name="Ramirez L."/>
            <person name="Alfaro M."/>
            <person name="Sun H."/>
            <person name="Tritt A."/>
            <person name="Yoshinaga Y."/>
            <person name="Zwiers L.-H."/>
            <person name="Turgeon B."/>
            <person name="Goodwin S."/>
            <person name="Spatafora J."/>
            <person name="Crous P."/>
            <person name="Grigoriev I."/>
        </authorList>
    </citation>
    <scope>NUCLEOTIDE SEQUENCE</scope>
    <source>
        <strain evidence="5">CBS 207.26</strain>
    </source>
</reference>
<proteinExistence type="predicted"/>
<dbReference type="GO" id="GO:0004540">
    <property type="term" value="F:RNA nuclease activity"/>
    <property type="evidence" value="ECO:0007669"/>
    <property type="project" value="TreeGrafter"/>
</dbReference>
<dbReference type="Pfam" id="PF12796">
    <property type="entry name" value="Ank_2"/>
    <property type="match status" value="1"/>
</dbReference>
<keyword evidence="2 3" id="KW-0040">ANK repeat</keyword>
<feature type="domain" description="Azaphilone pigments biosynthesis cluster protein L N-terminal" evidence="4">
    <location>
        <begin position="8"/>
        <end position="174"/>
    </location>
</feature>
<dbReference type="Gene3D" id="1.25.40.20">
    <property type="entry name" value="Ankyrin repeat-containing domain"/>
    <property type="match status" value="2"/>
</dbReference>
<dbReference type="AlphaFoldDB" id="A0A6A6DM79"/>
<dbReference type="Pfam" id="PF17111">
    <property type="entry name" value="PigL_N"/>
    <property type="match status" value="1"/>
</dbReference>
<dbReference type="Proteomes" id="UP000800200">
    <property type="component" value="Unassembled WGS sequence"/>
</dbReference>
<dbReference type="PROSITE" id="PS50297">
    <property type="entry name" value="ANK_REP_REGION"/>
    <property type="match status" value="1"/>
</dbReference>
<dbReference type="EMBL" id="ML994666">
    <property type="protein sequence ID" value="KAF2179508.1"/>
    <property type="molecule type" value="Genomic_DNA"/>
</dbReference>
<dbReference type="OrthoDB" id="3946185at2759"/>
<dbReference type="SUPFAM" id="SSF48403">
    <property type="entry name" value="Ankyrin repeat"/>
    <property type="match status" value="1"/>
</dbReference>
<dbReference type="Pfam" id="PF00023">
    <property type="entry name" value="Ank"/>
    <property type="match status" value="1"/>
</dbReference>
<dbReference type="PANTHER" id="PTHR24141">
    <property type="entry name" value="2-5A-DEPENDENT RIBONUCLEASE"/>
    <property type="match status" value="1"/>
</dbReference>
<evidence type="ECO:0000256" key="1">
    <source>
        <dbReference type="ARBA" id="ARBA00022737"/>
    </source>
</evidence>
<dbReference type="PANTHER" id="PTHR24141:SF1">
    <property type="entry name" value="2-5A-DEPENDENT RIBONUCLEASE"/>
    <property type="match status" value="1"/>
</dbReference>
<keyword evidence="6" id="KW-1185">Reference proteome</keyword>
<dbReference type="InterPro" id="IPR031348">
    <property type="entry name" value="PigL_N"/>
</dbReference>
<protein>
    <submittedName>
        <fullName evidence="5">Ankyrin</fullName>
    </submittedName>
</protein>
<dbReference type="GO" id="GO:0003723">
    <property type="term" value="F:RNA binding"/>
    <property type="evidence" value="ECO:0007669"/>
    <property type="project" value="TreeGrafter"/>
</dbReference>
<dbReference type="InterPro" id="IPR036770">
    <property type="entry name" value="Ankyrin_rpt-contain_sf"/>
</dbReference>
<evidence type="ECO:0000256" key="3">
    <source>
        <dbReference type="PROSITE-ProRule" id="PRU00023"/>
    </source>
</evidence>
<organism evidence="5 6">
    <name type="scientific">Zopfia rhizophila CBS 207.26</name>
    <dbReference type="NCBI Taxonomy" id="1314779"/>
    <lineage>
        <taxon>Eukaryota</taxon>
        <taxon>Fungi</taxon>
        <taxon>Dikarya</taxon>
        <taxon>Ascomycota</taxon>
        <taxon>Pezizomycotina</taxon>
        <taxon>Dothideomycetes</taxon>
        <taxon>Dothideomycetes incertae sedis</taxon>
        <taxon>Zopfiaceae</taxon>
        <taxon>Zopfia</taxon>
    </lineage>
</organism>
<evidence type="ECO:0000259" key="4">
    <source>
        <dbReference type="Pfam" id="PF17111"/>
    </source>
</evidence>
<evidence type="ECO:0000313" key="6">
    <source>
        <dbReference type="Proteomes" id="UP000800200"/>
    </source>
</evidence>
<dbReference type="GO" id="GO:0006396">
    <property type="term" value="P:RNA processing"/>
    <property type="evidence" value="ECO:0007669"/>
    <property type="project" value="TreeGrafter"/>
</dbReference>
<accession>A0A6A6DM79</accession>
<keyword evidence="1" id="KW-0677">Repeat</keyword>
<dbReference type="PROSITE" id="PS50088">
    <property type="entry name" value="ANK_REPEAT"/>
    <property type="match status" value="2"/>
</dbReference>
<sequence length="613" mass="67821">MAEALAGIGATASLIQLLSYVLKTSRSASEFAQDFEDAPSEINGISHKLLLLNEALESLSACVNGVTNDDLLPLDLRLMVRSTTEMVDKIITRLKRKCDSQTGRGSRGLRRRLRYAAIDAGTMKNLLSRLAEAETTLSNLIQIITLRNSLITAGSIRDTTRAIDVIRALLEADVLSLTEARKQHHSIYPRVANGNHQTSRNTSLKSSPSSYVLVDCWLRRFGLYGSITFTSTTDHVHTAKIMIGYKFPILSRSISLNLELARIGACWSRILVLPGEIRIRTRVSEDSRFMSACSRGDVAAIRECLDEEGMGILHSITMSSGKTPLLLAIESRKVGAVRCLLEAGVDPNISDDAQILPMFAALGYRGVTKLPLYQVPPPTSEWLIMIRMLIQHGASVHESIRGDTITTLNLWRSGYEAETILSFFRLLSASAYEDFHLTNELGSSALYNAFKSREAAIPTIDLLANLGISINKSLPDGRTALHIAAERCSCDVVKHLYTTYSMTSIDRQDKYGCTPLYYAIHTLRIQGQEKDNSTVRFLLEKGAAVDVHARLHPYMFSSPYGDSRDEYTPVAFARSLGLRVFHSFMEALDSAGIIEEETGEQFFDAREVLAPCD</sequence>
<dbReference type="SMART" id="SM00248">
    <property type="entry name" value="ANK"/>
    <property type="match status" value="5"/>
</dbReference>
<gene>
    <name evidence="5" type="ORF">K469DRAFT_753890</name>
</gene>